<name>A0A8S1KLV6_9CILI</name>
<proteinExistence type="predicted"/>
<dbReference type="Proteomes" id="UP000692954">
    <property type="component" value="Unassembled WGS sequence"/>
</dbReference>
<keyword evidence="2" id="KW-1185">Reference proteome</keyword>
<accession>A0A8S1KLV6</accession>
<reference evidence="1" key="1">
    <citation type="submission" date="2021-01" db="EMBL/GenBank/DDBJ databases">
        <authorList>
            <consortium name="Genoscope - CEA"/>
            <person name="William W."/>
        </authorList>
    </citation>
    <scope>NUCLEOTIDE SEQUENCE</scope>
</reference>
<protein>
    <submittedName>
        <fullName evidence="1">Uncharacterized protein</fullName>
    </submittedName>
</protein>
<dbReference type="EMBL" id="CAJJDN010000009">
    <property type="protein sequence ID" value="CAD8055133.1"/>
    <property type="molecule type" value="Genomic_DNA"/>
</dbReference>
<dbReference type="AlphaFoldDB" id="A0A8S1KLV6"/>
<evidence type="ECO:0000313" key="2">
    <source>
        <dbReference type="Proteomes" id="UP000692954"/>
    </source>
</evidence>
<sequence>MNKQKIKNLSSRKSELFQNNALKFINTESNDQDQVIPFYFKSKKKLQLKLPSLQVSRIMIGNENTSTETYCQNNKFGRRKPFESQAQSQPLLNIPDLQIDSELKRKIRQKCLLRNAHRITLLHKQK</sequence>
<organism evidence="1 2">
    <name type="scientific">Paramecium sonneborni</name>
    <dbReference type="NCBI Taxonomy" id="65129"/>
    <lineage>
        <taxon>Eukaryota</taxon>
        <taxon>Sar</taxon>
        <taxon>Alveolata</taxon>
        <taxon>Ciliophora</taxon>
        <taxon>Intramacronucleata</taxon>
        <taxon>Oligohymenophorea</taxon>
        <taxon>Peniculida</taxon>
        <taxon>Parameciidae</taxon>
        <taxon>Paramecium</taxon>
    </lineage>
</organism>
<comment type="caution">
    <text evidence="1">The sequence shown here is derived from an EMBL/GenBank/DDBJ whole genome shotgun (WGS) entry which is preliminary data.</text>
</comment>
<dbReference type="OrthoDB" id="287718at2759"/>
<gene>
    <name evidence="1" type="ORF">PSON_ATCC_30995.1.T0090088</name>
</gene>
<evidence type="ECO:0000313" key="1">
    <source>
        <dbReference type="EMBL" id="CAD8055133.1"/>
    </source>
</evidence>